<feature type="active site" description="Proton acceptor" evidence="9">
    <location>
        <position position="484"/>
    </location>
</feature>
<name>A0AAJ0HAY6_9PEZI</name>
<dbReference type="PROSITE" id="PS00076">
    <property type="entry name" value="PYRIDINE_REDOX_1"/>
    <property type="match status" value="1"/>
</dbReference>
<dbReference type="InterPro" id="IPR012999">
    <property type="entry name" value="Pyr_OxRdtase_I_AS"/>
</dbReference>
<evidence type="ECO:0000256" key="8">
    <source>
        <dbReference type="ARBA" id="ARBA00023284"/>
    </source>
</evidence>
<feature type="binding site" evidence="10">
    <location>
        <position position="241"/>
    </location>
    <ligand>
        <name>NAD(+)</name>
        <dbReference type="ChEBI" id="CHEBI:57540"/>
    </ligand>
</feature>
<feature type="binding site" evidence="10">
    <location>
        <position position="152"/>
    </location>
    <ligand>
        <name>FAD</name>
        <dbReference type="ChEBI" id="CHEBI:57692"/>
    </ligand>
</feature>
<evidence type="ECO:0000256" key="3">
    <source>
        <dbReference type="ARBA" id="ARBA00022630"/>
    </source>
</evidence>
<dbReference type="GO" id="GO:0005759">
    <property type="term" value="C:mitochondrial matrix"/>
    <property type="evidence" value="ECO:0007669"/>
    <property type="project" value="UniProtKB-ARBA"/>
</dbReference>
<comment type="catalytic activity">
    <reaction evidence="12">
        <text>N(6)-[(R)-dihydrolipoyl]-L-lysyl-[protein] + NAD(+) = N(6)-[(R)-lipoyl]-L-lysyl-[protein] + NADH + H(+)</text>
        <dbReference type="Rhea" id="RHEA:15045"/>
        <dbReference type="Rhea" id="RHEA-COMP:10474"/>
        <dbReference type="Rhea" id="RHEA-COMP:10475"/>
        <dbReference type="ChEBI" id="CHEBI:15378"/>
        <dbReference type="ChEBI" id="CHEBI:57540"/>
        <dbReference type="ChEBI" id="CHEBI:57945"/>
        <dbReference type="ChEBI" id="CHEBI:83099"/>
        <dbReference type="ChEBI" id="CHEBI:83100"/>
        <dbReference type="EC" id="1.8.1.4"/>
    </reaction>
</comment>
<evidence type="ECO:0000256" key="6">
    <source>
        <dbReference type="ARBA" id="ARBA00023027"/>
    </source>
</evidence>
<evidence type="ECO:0000313" key="16">
    <source>
        <dbReference type="Proteomes" id="UP001275084"/>
    </source>
</evidence>
<sequence length="505" mass="53744">MLSQRLICRAAARSAFRPSGLPTVISAIRSTRTFASAAEEKDLVIIGGGVAGYVAAIKAGQEGMKVTCIEKRGTLGGTCLNVGCIPSKSLLNNSHLYHQILHDSKHRGIEVGDVKLNLAQLMKAKDTSVNGLTKGVEFLLKKNGVEYIKGAGTFQDEHTIKVQLNDGGETTVVGNNILIATGSEATPFPGLHIDEKRVVTSTGAIALTEVPKKMTVIGGGIIGLEMASVWSRLGSEVTVVEFLDQIGGPGMDLEIAKAAQKILKKQGIIFKTGTKVLSGNTSGELVTLDVDAAKGGKQETLDADVVLVAIGRRPYTGGLGLENIGLELDERGRVIIDSEYRTKIPHIRCVGDVTFGPMLAHKAEEEAVAVVEYIKKGYGHVNYGCIPSVMYTFPEVAWVGQSEQDLKKAGIKYRIGTFPFSANSRAKTNLDTDGMVKILADPETDRLLGIHIIGPNAGEMIAEGTLALEYGASSEDVARTCHAHPTLSEAFKEAAMATHGKAIHF</sequence>
<keyword evidence="7" id="KW-1015">Disulfide bond</keyword>
<dbReference type="Pfam" id="PF07992">
    <property type="entry name" value="Pyr_redox_2"/>
    <property type="match status" value="1"/>
</dbReference>
<feature type="domain" description="FAD/NAD(P)-binding" evidence="14">
    <location>
        <begin position="41"/>
        <end position="367"/>
    </location>
</feature>
<keyword evidence="3 12" id="KW-0285">Flavoprotein</keyword>
<evidence type="ECO:0000259" key="13">
    <source>
        <dbReference type="Pfam" id="PF02852"/>
    </source>
</evidence>
<gene>
    <name evidence="15" type="ORF">B0T25DRAFT_571408</name>
</gene>
<dbReference type="PANTHER" id="PTHR22912">
    <property type="entry name" value="DISULFIDE OXIDOREDUCTASE"/>
    <property type="match status" value="1"/>
</dbReference>
<evidence type="ECO:0000256" key="1">
    <source>
        <dbReference type="ARBA" id="ARBA00007532"/>
    </source>
</evidence>
<dbReference type="NCBIfam" id="TIGR01350">
    <property type="entry name" value="lipoamide_DH"/>
    <property type="match status" value="1"/>
</dbReference>
<dbReference type="Gene3D" id="3.50.50.60">
    <property type="entry name" value="FAD/NAD(P)-binding domain"/>
    <property type="match status" value="2"/>
</dbReference>
<dbReference type="AlphaFoldDB" id="A0AAJ0HAY6"/>
<evidence type="ECO:0000256" key="5">
    <source>
        <dbReference type="ARBA" id="ARBA00023002"/>
    </source>
</evidence>
<dbReference type="SUPFAM" id="SSF51905">
    <property type="entry name" value="FAD/NAD(P)-binding domain"/>
    <property type="match status" value="1"/>
</dbReference>
<dbReference type="PIRSF" id="PIRSF000350">
    <property type="entry name" value="Mercury_reductase_MerA"/>
    <property type="match status" value="1"/>
</dbReference>
<dbReference type="InterPro" id="IPR006258">
    <property type="entry name" value="Lipoamide_DH"/>
</dbReference>
<dbReference type="SUPFAM" id="SSF55424">
    <property type="entry name" value="FAD/NAD-linked reductases, dimerisation (C-terminal) domain"/>
    <property type="match status" value="1"/>
</dbReference>
<feature type="binding site" evidence="10">
    <location>
        <position position="352"/>
    </location>
    <ligand>
        <name>FAD</name>
        <dbReference type="ChEBI" id="CHEBI:57692"/>
    </ligand>
</feature>
<dbReference type="PANTHER" id="PTHR22912:SF151">
    <property type="entry name" value="DIHYDROLIPOYL DEHYDROGENASE, MITOCHONDRIAL"/>
    <property type="match status" value="1"/>
</dbReference>
<evidence type="ECO:0000256" key="9">
    <source>
        <dbReference type="PIRSR" id="PIRSR000350-2"/>
    </source>
</evidence>
<evidence type="ECO:0000256" key="4">
    <source>
        <dbReference type="ARBA" id="ARBA00022827"/>
    </source>
</evidence>
<feature type="binding site" evidence="10">
    <location>
        <position position="88"/>
    </location>
    <ligand>
        <name>FAD</name>
        <dbReference type="ChEBI" id="CHEBI:57692"/>
    </ligand>
</feature>
<organism evidence="15 16">
    <name type="scientific">Lasiosphaeria hispida</name>
    <dbReference type="NCBI Taxonomy" id="260671"/>
    <lineage>
        <taxon>Eukaryota</taxon>
        <taxon>Fungi</taxon>
        <taxon>Dikarya</taxon>
        <taxon>Ascomycota</taxon>
        <taxon>Pezizomycotina</taxon>
        <taxon>Sordariomycetes</taxon>
        <taxon>Sordariomycetidae</taxon>
        <taxon>Sordariales</taxon>
        <taxon>Lasiosphaeriaceae</taxon>
        <taxon>Lasiosphaeria</taxon>
    </lineage>
</organism>
<accession>A0AAJ0HAY6</accession>
<dbReference type="InterPro" id="IPR050151">
    <property type="entry name" value="Class-I_Pyr_Nuc-Dis_Oxidored"/>
</dbReference>
<dbReference type="EC" id="1.8.1.4" evidence="2 12"/>
<evidence type="ECO:0000256" key="2">
    <source>
        <dbReference type="ARBA" id="ARBA00012608"/>
    </source>
</evidence>
<keyword evidence="6 10" id="KW-0520">NAD</keyword>
<dbReference type="GO" id="GO:0045254">
    <property type="term" value="C:pyruvate dehydrogenase complex"/>
    <property type="evidence" value="ECO:0007669"/>
    <property type="project" value="UniProtKB-ARBA"/>
</dbReference>
<dbReference type="Pfam" id="PF02852">
    <property type="entry name" value="Pyr_redox_dim"/>
    <property type="match status" value="1"/>
</dbReference>
<evidence type="ECO:0000313" key="15">
    <source>
        <dbReference type="EMBL" id="KAK3346258.1"/>
    </source>
</evidence>
<proteinExistence type="inferred from homology"/>
<dbReference type="GO" id="GO:0045252">
    <property type="term" value="C:oxoglutarate dehydrogenase complex"/>
    <property type="evidence" value="ECO:0007669"/>
    <property type="project" value="TreeGrafter"/>
</dbReference>
<feature type="binding site" evidence="10">
    <location>
        <position position="311"/>
    </location>
    <ligand>
        <name>NAD(+)</name>
        <dbReference type="ChEBI" id="CHEBI:57540"/>
    </ligand>
</feature>
<dbReference type="GO" id="GO:0045333">
    <property type="term" value="P:cellular respiration"/>
    <property type="evidence" value="ECO:0007669"/>
    <property type="project" value="UniProtKB-ARBA"/>
</dbReference>
<feature type="disulfide bond" description="Redox-active" evidence="11">
    <location>
        <begin position="79"/>
        <end position="84"/>
    </location>
</feature>
<evidence type="ECO:0000256" key="12">
    <source>
        <dbReference type="RuleBase" id="RU003692"/>
    </source>
</evidence>
<comment type="miscellaneous">
    <text evidence="12">The active site is a redox-active disulfide bond.</text>
</comment>
<dbReference type="PRINTS" id="PR00368">
    <property type="entry name" value="FADPNR"/>
</dbReference>
<dbReference type="InterPro" id="IPR036188">
    <property type="entry name" value="FAD/NAD-bd_sf"/>
</dbReference>
<evidence type="ECO:0000256" key="10">
    <source>
        <dbReference type="PIRSR" id="PIRSR000350-3"/>
    </source>
</evidence>
<keyword evidence="10" id="KW-0547">Nucleotide-binding</keyword>
<keyword evidence="4 10" id="KW-0274">FAD</keyword>
<dbReference type="InterPro" id="IPR001100">
    <property type="entry name" value="Pyr_nuc-diS_OxRdtase"/>
</dbReference>
<evidence type="ECO:0000256" key="7">
    <source>
        <dbReference type="ARBA" id="ARBA00023157"/>
    </source>
</evidence>
<dbReference type="InterPro" id="IPR023753">
    <property type="entry name" value="FAD/NAD-binding_dom"/>
</dbReference>
<dbReference type="Gene3D" id="3.30.390.30">
    <property type="match status" value="1"/>
</dbReference>
<dbReference type="FunFam" id="3.30.390.30:FF:000001">
    <property type="entry name" value="Dihydrolipoyl dehydrogenase"/>
    <property type="match status" value="1"/>
</dbReference>
<dbReference type="Proteomes" id="UP001275084">
    <property type="component" value="Unassembled WGS sequence"/>
</dbReference>
<keyword evidence="16" id="KW-1185">Reference proteome</keyword>
<comment type="cofactor">
    <cofactor evidence="10 12">
        <name>FAD</name>
        <dbReference type="ChEBI" id="CHEBI:57692"/>
    </cofactor>
    <text evidence="10 12">Binds 1 FAD per subunit.</text>
</comment>
<dbReference type="InterPro" id="IPR004099">
    <property type="entry name" value="Pyr_nucl-diS_OxRdtase_dimer"/>
</dbReference>
<protein>
    <recommendedName>
        <fullName evidence="2 12">Dihydrolipoyl dehydrogenase</fullName>
        <ecNumber evidence="2 12">1.8.1.4</ecNumber>
    </recommendedName>
</protein>
<reference evidence="15" key="2">
    <citation type="submission" date="2023-06" db="EMBL/GenBank/DDBJ databases">
        <authorList>
            <consortium name="Lawrence Berkeley National Laboratory"/>
            <person name="Haridas S."/>
            <person name="Hensen N."/>
            <person name="Bonometti L."/>
            <person name="Westerberg I."/>
            <person name="Brannstrom I.O."/>
            <person name="Guillou S."/>
            <person name="Cros-Aarteil S."/>
            <person name="Calhoun S."/>
            <person name="Kuo A."/>
            <person name="Mondo S."/>
            <person name="Pangilinan J."/>
            <person name="Riley R."/>
            <person name="Labutti K."/>
            <person name="Andreopoulos B."/>
            <person name="Lipzen A."/>
            <person name="Chen C."/>
            <person name="Yanf M."/>
            <person name="Daum C."/>
            <person name="Ng V."/>
            <person name="Clum A."/>
            <person name="Steindorff A."/>
            <person name="Ohm R."/>
            <person name="Martin F."/>
            <person name="Silar P."/>
            <person name="Natvig D."/>
            <person name="Lalanne C."/>
            <person name="Gautier V."/>
            <person name="Ament-Velasquez S.L."/>
            <person name="Kruys A."/>
            <person name="Hutchinson M.I."/>
            <person name="Powell A.J."/>
            <person name="Barry K."/>
            <person name="Miller A.N."/>
            <person name="Grigoriev I.V."/>
            <person name="Debuchy R."/>
            <person name="Gladieux P."/>
            <person name="Thoren M.H."/>
            <person name="Johannesson H."/>
        </authorList>
    </citation>
    <scope>NUCLEOTIDE SEQUENCE</scope>
    <source>
        <strain evidence="15">CBS 955.72</strain>
    </source>
</reference>
<feature type="binding site" evidence="10">
    <location>
        <begin position="358"/>
        <end position="361"/>
    </location>
    <ligand>
        <name>FAD</name>
        <dbReference type="ChEBI" id="CHEBI:57692"/>
    </ligand>
</feature>
<dbReference type="GO" id="GO:0050660">
    <property type="term" value="F:flavin adenine dinucleotide binding"/>
    <property type="evidence" value="ECO:0007669"/>
    <property type="project" value="InterPro"/>
</dbReference>
<dbReference type="GO" id="GO:0006103">
    <property type="term" value="P:2-oxoglutarate metabolic process"/>
    <property type="evidence" value="ECO:0007669"/>
    <property type="project" value="TreeGrafter"/>
</dbReference>
<keyword evidence="8 12" id="KW-0676">Redox-active center</keyword>
<dbReference type="PRINTS" id="PR00411">
    <property type="entry name" value="PNDRDTASEI"/>
</dbReference>
<dbReference type="FunFam" id="3.50.50.60:FF:000025">
    <property type="entry name" value="Dihydrolipoyl dehydrogenase"/>
    <property type="match status" value="1"/>
</dbReference>
<dbReference type="InterPro" id="IPR016156">
    <property type="entry name" value="FAD/NAD-linked_Rdtase_dimer_sf"/>
</dbReference>
<comment type="similarity">
    <text evidence="1 12">Belongs to the class-I pyridine nucleotide-disulfide oxidoreductase family.</text>
</comment>
<keyword evidence="5 12" id="KW-0560">Oxidoreductase</keyword>
<feature type="binding site" evidence="10">
    <location>
        <begin position="181"/>
        <end position="183"/>
    </location>
    <ligand>
        <name>FAD</name>
        <dbReference type="ChEBI" id="CHEBI:57692"/>
    </ligand>
</feature>
<evidence type="ECO:0000259" key="14">
    <source>
        <dbReference type="Pfam" id="PF07992"/>
    </source>
</evidence>
<reference evidence="15" key="1">
    <citation type="journal article" date="2023" name="Mol. Phylogenet. Evol.">
        <title>Genome-scale phylogeny and comparative genomics of the fungal order Sordariales.</title>
        <authorList>
            <person name="Hensen N."/>
            <person name="Bonometti L."/>
            <person name="Westerberg I."/>
            <person name="Brannstrom I.O."/>
            <person name="Guillou S."/>
            <person name="Cros-Aarteil S."/>
            <person name="Calhoun S."/>
            <person name="Haridas S."/>
            <person name="Kuo A."/>
            <person name="Mondo S."/>
            <person name="Pangilinan J."/>
            <person name="Riley R."/>
            <person name="LaButti K."/>
            <person name="Andreopoulos B."/>
            <person name="Lipzen A."/>
            <person name="Chen C."/>
            <person name="Yan M."/>
            <person name="Daum C."/>
            <person name="Ng V."/>
            <person name="Clum A."/>
            <person name="Steindorff A."/>
            <person name="Ohm R.A."/>
            <person name="Martin F."/>
            <person name="Silar P."/>
            <person name="Natvig D.O."/>
            <person name="Lalanne C."/>
            <person name="Gautier V."/>
            <person name="Ament-Velasquez S.L."/>
            <person name="Kruys A."/>
            <person name="Hutchinson M.I."/>
            <person name="Powell A.J."/>
            <person name="Barry K."/>
            <person name="Miller A.N."/>
            <person name="Grigoriev I.V."/>
            <person name="Debuchy R."/>
            <person name="Gladieux P."/>
            <person name="Hiltunen Thoren M."/>
            <person name="Johannesson H."/>
        </authorList>
    </citation>
    <scope>NUCLEOTIDE SEQUENCE</scope>
    <source>
        <strain evidence="15">CBS 955.72</strain>
    </source>
</reference>
<dbReference type="EMBL" id="JAUIQD010000006">
    <property type="protein sequence ID" value="KAK3346258.1"/>
    <property type="molecule type" value="Genomic_DNA"/>
</dbReference>
<comment type="caution">
    <text evidence="15">The sequence shown here is derived from an EMBL/GenBank/DDBJ whole genome shotgun (WGS) entry which is preliminary data.</text>
</comment>
<feature type="domain" description="Pyridine nucleotide-disulphide oxidoreductase dimerisation" evidence="13">
    <location>
        <begin position="386"/>
        <end position="495"/>
    </location>
</feature>
<feature type="binding site" evidence="10">
    <location>
        <begin position="218"/>
        <end position="225"/>
    </location>
    <ligand>
        <name>NAD(+)</name>
        <dbReference type="ChEBI" id="CHEBI:57540"/>
    </ligand>
</feature>
<dbReference type="GO" id="GO:0004148">
    <property type="term" value="F:dihydrolipoyl dehydrogenase (NADH) activity"/>
    <property type="evidence" value="ECO:0007669"/>
    <property type="project" value="UniProtKB-EC"/>
</dbReference>
<evidence type="ECO:0000256" key="11">
    <source>
        <dbReference type="PIRSR" id="PIRSR000350-4"/>
    </source>
</evidence>